<reference evidence="1 2" key="1">
    <citation type="submission" date="2014-04" db="EMBL/GenBank/DDBJ databases">
        <title>Evolutionary Origins and Diversification of the Mycorrhizal Mutualists.</title>
        <authorList>
            <consortium name="DOE Joint Genome Institute"/>
            <consortium name="Mycorrhizal Genomics Consortium"/>
            <person name="Kohler A."/>
            <person name="Kuo A."/>
            <person name="Nagy L.G."/>
            <person name="Floudas D."/>
            <person name="Copeland A."/>
            <person name="Barry K.W."/>
            <person name="Cichocki N."/>
            <person name="Veneault-Fourrey C."/>
            <person name="LaButti K."/>
            <person name="Lindquist E.A."/>
            <person name="Lipzen A."/>
            <person name="Lundell T."/>
            <person name="Morin E."/>
            <person name="Murat C."/>
            <person name="Riley R."/>
            <person name="Ohm R."/>
            <person name="Sun H."/>
            <person name="Tunlid A."/>
            <person name="Henrissat B."/>
            <person name="Grigoriev I.V."/>
            <person name="Hibbett D.S."/>
            <person name="Martin F."/>
        </authorList>
    </citation>
    <scope>NUCLEOTIDE SEQUENCE [LARGE SCALE GENOMIC DNA]</scope>
    <source>
        <strain evidence="1 2">Koide BX008</strain>
    </source>
</reference>
<dbReference type="HOGENOM" id="CLU_2346205_0_0_1"/>
<evidence type="ECO:0000313" key="1">
    <source>
        <dbReference type="EMBL" id="KIL66733.1"/>
    </source>
</evidence>
<organism evidence="1 2">
    <name type="scientific">Amanita muscaria (strain Koide BX008)</name>
    <dbReference type="NCBI Taxonomy" id="946122"/>
    <lineage>
        <taxon>Eukaryota</taxon>
        <taxon>Fungi</taxon>
        <taxon>Dikarya</taxon>
        <taxon>Basidiomycota</taxon>
        <taxon>Agaricomycotina</taxon>
        <taxon>Agaricomycetes</taxon>
        <taxon>Agaricomycetidae</taxon>
        <taxon>Agaricales</taxon>
        <taxon>Pluteineae</taxon>
        <taxon>Amanitaceae</taxon>
        <taxon>Amanita</taxon>
    </lineage>
</organism>
<gene>
    <name evidence="1" type="ORF">M378DRAFT_160211</name>
</gene>
<proteinExistence type="predicted"/>
<dbReference type="EMBL" id="KN818234">
    <property type="protein sequence ID" value="KIL66733.1"/>
    <property type="molecule type" value="Genomic_DNA"/>
</dbReference>
<accession>A0A0C2XD14</accession>
<dbReference type="AlphaFoldDB" id="A0A0C2XD14"/>
<protein>
    <submittedName>
        <fullName evidence="1">Uncharacterized protein</fullName>
    </submittedName>
</protein>
<dbReference type="Proteomes" id="UP000054549">
    <property type="component" value="Unassembled WGS sequence"/>
</dbReference>
<evidence type="ECO:0000313" key="2">
    <source>
        <dbReference type="Proteomes" id="UP000054549"/>
    </source>
</evidence>
<keyword evidence="2" id="KW-1185">Reference proteome</keyword>
<dbReference type="InParanoid" id="A0A0C2XD14"/>
<sequence>MEDVYQRAPSSINISSLPSPRPLREDVMVRWYVVHYMKSVGPALSSSDSFPSHFVAGRRLLHQQVGEQAEEVEEALLVVRICMTPGIKWRLVRIQIV</sequence>
<name>A0A0C2XD14_AMAMK</name>